<proteinExistence type="predicted"/>
<evidence type="ECO:0000259" key="1">
    <source>
        <dbReference type="Pfam" id="PF10022"/>
    </source>
</evidence>
<evidence type="ECO:0000313" key="4">
    <source>
        <dbReference type="Proteomes" id="UP001596104"/>
    </source>
</evidence>
<dbReference type="PANTHER" id="PTHR35339:SF4">
    <property type="entry name" value="LINALOOL DEHYDRATASE_ISOMERASE DOMAIN-CONTAINING PROTEIN"/>
    <property type="match status" value="1"/>
</dbReference>
<dbReference type="InterPro" id="IPR049237">
    <property type="entry name" value="DUF2264_C"/>
</dbReference>
<keyword evidence="4" id="KW-1185">Reference proteome</keyword>
<dbReference type="Pfam" id="PF20938">
    <property type="entry name" value="DUF2264_C"/>
    <property type="match status" value="1"/>
</dbReference>
<dbReference type="Pfam" id="PF10022">
    <property type="entry name" value="DUF2264"/>
    <property type="match status" value="1"/>
</dbReference>
<organism evidence="3 4">
    <name type="scientific">Bosea vestrisii</name>
    <dbReference type="NCBI Taxonomy" id="151416"/>
    <lineage>
        <taxon>Bacteria</taxon>
        <taxon>Pseudomonadati</taxon>
        <taxon>Pseudomonadota</taxon>
        <taxon>Alphaproteobacteria</taxon>
        <taxon>Hyphomicrobiales</taxon>
        <taxon>Boseaceae</taxon>
        <taxon>Bosea</taxon>
    </lineage>
</organism>
<dbReference type="RefSeq" id="WP_377006879.1">
    <property type="nucleotide sequence ID" value="NZ_JBHSLV010000008.1"/>
</dbReference>
<evidence type="ECO:0000313" key="3">
    <source>
        <dbReference type="EMBL" id="MFC5392165.1"/>
    </source>
</evidence>
<name>A0ABW0H6F6_9HYPH</name>
<dbReference type="EMBL" id="JBHSLV010000008">
    <property type="protein sequence ID" value="MFC5392165.1"/>
    <property type="molecule type" value="Genomic_DNA"/>
</dbReference>
<comment type="caution">
    <text evidence="3">The sequence shown here is derived from an EMBL/GenBank/DDBJ whole genome shotgun (WGS) entry which is preliminary data.</text>
</comment>
<feature type="domain" description="DUF2264" evidence="2">
    <location>
        <begin position="365"/>
        <end position="586"/>
    </location>
</feature>
<evidence type="ECO:0000259" key="2">
    <source>
        <dbReference type="Pfam" id="PF20938"/>
    </source>
</evidence>
<accession>A0ABW0H6F6</accession>
<feature type="domain" description="DUF2264" evidence="1">
    <location>
        <begin position="21"/>
        <end position="358"/>
    </location>
</feature>
<dbReference type="Proteomes" id="UP001596104">
    <property type="component" value="Unassembled WGS sequence"/>
</dbReference>
<dbReference type="InterPro" id="IPR016624">
    <property type="entry name" value="UCP014753"/>
</dbReference>
<dbReference type="InterPro" id="IPR049349">
    <property type="entry name" value="DUF2264_N"/>
</dbReference>
<reference evidence="4" key="1">
    <citation type="journal article" date="2019" name="Int. J. Syst. Evol. Microbiol.">
        <title>The Global Catalogue of Microorganisms (GCM) 10K type strain sequencing project: providing services to taxonomists for standard genome sequencing and annotation.</title>
        <authorList>
            <consortium name="The Broad Institute Genomics Platform"/>
            <consortium name="The Broad Institute Genome Sequencing Center for Infectious Disease"/>
            <person name="Wu L."/>
            <person name="Ma J."/>
        </authorList>
    </citation>
    <scope>NUCLEOTIDE SEQUENCE [LARGE SCALE GENOMIC DNA]</scope>
    <source>
        <strain evidence="4">CGMCC 1.16326</strain>
    </source>
</reference>
<sequence>MNDTIFPHGLFRPWSGNPLRSRADVEQALRVLAEPVERYRSAGGARLRLSATAAHFDQAPADMEGYARLLWGLAPAQAGGADWIDWGPIARGLAHGCDPDHPEFWGWPGQVDQRLVELAAIGFALRLVPDKLWEPLDARARSPVVDYLRRGHACDFADNNWKFFRLMIGMGLASVGADYDRSLDERYAQEIEAFYFGDGWYSDGNVRRADHYIPFAFHFYGPLLAALRGGSHADAYRERARLIAPDIARWFADDGPALAFGRSMTYRFAIAGFWGALALIGEEALPWGQIKGFYLRNLRWWAQRPMAERDGILPVGYGYSDLHMCESYNSPQSPYWAFKAFLPLALPEAHPFWAAEEEACPPRPEPAVLPHAGMVMANPPGDAVALVCGQQTEPTNRWARLGAQKYAKFAYSARYGFSVESDPLRLSEAVLDNMIGFSSDGQHYRFREYNEEALLADDLLFARWRPYSDVAVESWLYWQDDHHVRVHRITTPRRLVTVEGGFAVPRPPGPVEGHRAVPGEAIIRTSADLSALLDLSPSLRRDGKAQIAPPNTNLVAPKTLVPQLAGELPEGVSVLACAVIAGPRSAALDASVEAIRLLPPDLARLEGKVARLRRPISLMRRPG</sequence>
<gene>
    <name evidence="3" type="ORF">ACFPPC_05850</name>
</gene>
<protein>
    <submittedName>
        <fullName evidence="3">DUF2264 domain-containing protein</fullName>
    </submittedName>
</protein>
<dbReference type="PANTHER" id="PTHR35339">
    <property type="entry name" value="LINALOOL DEHYDRATASE_ISOMERASE DOMAIN-CONTAINING PROTEIN"/>
    <property type="match status" value="1"/>
</dbReference>
<dbReference type="PIRSF" id="PIRSF014753">
    <property type="entry name" value="UCP014753"/>
    <property type="match status" value="1"/>
</dbReference>